<keyword evidence="3" id="KW-0378">Hydrolase</keyword>
<dbReference type="Pfam" id="PF00082">
    <property type="entry name" value="Peptidase_S8"/>
    <property type="match status" value="1"/>
</dbReference>
<evidence type="ECO:0000256" key="2">
    <source>
        <dbReference type="ARBA" id="ARBA00022670"/>
    </source>
</evidence>
<dbReference type="Gene3D" id="2.60.120.1290">
    <property type="match status" value="1"/>
</dbReference>
<keyword evidence="2 7" id="KW-0645">Protease</keyword>
<evidence type="ECO:0000256" key="1">
    <source>
        <dbReference type="ARBA" id="ARBA00011073"/>
    </source>
</evidence>
<evidence type="ECO:0000256" key="5">
    <source>
        <dbReference type="SAM" id="Phobius"/>
    </source>
</evidence>
<proteinExistence type="inferred from homology"/>
<organism evidence="7 8">
    <name type="scientific">Clostridium punense</name>
    <dbReference type="NCBI Taxonomy" id="1054297"/>
    <lineage>
        <taxon>Bacteria</taxon>
        <taxon>Bacillati</taxon>
        <taxon>Bacillota</taxon>
        <taxon>Clostridia</taxon>
        <taxon>Eubacteriales</taxon>
        <taxon>Clostridiaceae</taxon>
        <taxon>Clostridium</taxon>
    </lineage>
</organism>
<evidence type="ECO:0000313" key="8">
    <source>
        <dbReference type="Proteomes" id="UP001519308"/>
    </source>
</evidence>
<keyword evidence="5" id="KW-0472">Membrane</keyword>
<dbReference type="SUPFAM" id="SSF52743">
    <property type="entry name" value="Subtilisin-like"/>
    <property type="match status" value="1"/>
</dbReference>
<sequence>MYNYSASYGDRYEHKKAQSNLNGFRQSNERFKQFYLNPDYETYIIEYTGDILKAFESISYAAITVTGPVFALVALPKGELNTLLQDIPQIIYVEGSFPFSLSPYKVVNTNDYYNFMDGTNSALNGEGIVVGIIDTGIDYLNPRFMTRDGNTRIISIWDQTLQQGTSPKSIAYGTEFSKEDIDLAIKAKNTGKNPYDIVAHRPENEHGTAMAGIIGGRRLSDKDFFTSAAPNCEFAVVKLKKAKESTLEQTGVDKEGVDVYESADIRMALLYLSELQAKTNKPMVIYTPFGSNVGGHDGGGPIERYVDSLTQRRGLEAVENTGEEALANTHTSGMFSSTGEERIIEVSVDPRQKNLYVSIWMRRPDRVSMGINPPIGNGTGRIPSIFKEGEEVRIQIGESIATIKYYVSFINGDQYVGILIRNAYSGIWKITVYGDYIVNGRFDAWLFQRDLLYEDTRFLINDPFITLRLPSTATSMLTASYFDSETKTPVPIAGRGFTRDGRIKPDVCVGGTNILTTGLNGADIVISGAGAAGAIICGAVALIMQWGLVLGNDKNLFTSKIRTYLITSVTEMEGITYPNPQSGYGMLSFKKLFETLDVL</sequence>
<name>A0ABS4K3N2_9CLOT</name>
<feature type="domain" description="Peptidase S8/S53" evidence="6">
    <location>
        <begin position="125"/>
        <end position="250"/>
    </location>
</feature>
<feature type="transmembrane region" description="Helical" evidence="5">
    <location>
        <begin position="524"/>
        <end position="550"/>
    </location>
</feature>
<dbReference type="Proteomes" id="UP001519308">
    <property type="component" value="Unassembled WGS sequence"/>
</dbReference>
<dbReference type="CDD" id="cd07478">
    <property type="entry name" value="Peptidases_S8_CspA-like"/>
    <property type="match status" value="1"/>
</dbReference>
<comment type="similarity">
    <text evidence="1">Belongs to the peptidase S8 family.</text>
</comment>
<keyword evidence="5" id="KW-0812">Transmembrane</keyword>
<dbReference type="EMBL" id="JAGGLL010000016">
    <property type="protein sequence ID" value="MBP2022394.1"/>
    <property type="molecule type" value="Genomic_DNA"/>
</dbReference>
<dbReference type="PRINTS" id="PR00723">
    <property type="entry name" value="SUBTILISIN"/>
</dbReference>
<dbReference type="InterPro" id="IPR017310">
    <property type="entry name" value="Pept_S8A_subtilisin_clostridia"/>
</dbReference>
<evidence type="ECO:0000313" key="7">
    <source>
        <dbReference type="EMBL" id="MBP2022394.1"/>
    </source>
</evidence>
<dbReference type="RefSeq" id="WP_209649569.1">
    <property type="nucleotide sequence ID" value="NZ_JAGGLL010000016.1"/>
</dbReference>
<dbReference type="GO" id="GO:0008233">
    <property type="term" value="F:peptidase activity"/>
    <property type="evidence" value="ECO:0007669"/>
    <property type="project" value="UniProtKB-KW"/>
</dbReference>
<dbReference type="InterPro" id="IPR036852">
    <property type="entry name" value="Peptidase_S8/S53_dom_sf"/>
</dbReference>
<dbReference type="PANTHER" id="PTHR43806:SF11">
    <property type="entry name" value="CEREVISIN-RELATED"/>
    <property type="match status" value="1"/>
</dbReference>
<dbReference type="InterPro" id="IPR015500">
    <property type="entry name" value="Peptidase_S8_subtilisin-rel"/>
</dbReference>
<keyword evidence="4" id="KW-0720">Serine protease</keyword>
<reference evidence="7 8" key="1">
    <citation type="submission" date="2021-03" db="EMBL/GenBank/DDBJ databases">
        <title>Genomic Encyclopedia of Type Strains, Phase IV (KMG-IV): sequencing the most valuable type-strain genomes for metagenomic binning, comparative biology and taxonomic classification.</title>
        <authorList>
            <person name="Goeker M."/>
        </authorList>
    </citation>
    <scope>NUCLEOTIDE SEQUENCE [LARGE SCALE GENOMIC DNA]</scope>
    <source>
        <strain evidence="7 8">DSM 28650</strain>
    </source>
</reference>
<dbReference type="InterPro" id="IPR000209">
    <property type="entry name" value="Peptidase_S8/S53_dom"/>
</dbReference>
<dbReference type="Gene3D" id="3.40.50.200">
    <property type="entry name" value="Peptidase S8/S53 domain"/>
    <property type="match status" value="1"/>
</dbReference>
<dbReference type="GO" id="GO:0006508">
    <property type="term" value="P:proteolysis"/>
    <property type="evidence" value="ECO:0007669"/>
    <property type="project" value="UniProtKB-KW"/>
</dbReference>
<keyword evidence="5" id="KW-1133">Transmembrane helix</keyword>
<dbReference type="InterPro" id="IPR034045">
    <property type="entry name" value="Pep_S8_CspA-like"/>
</dbReference>
<gene>
    <name evidence="7" type="ORF">J2Z44_002215</name>
</gene>
<evidence type="ECO:0000256" key="3">
    <source>
        <dbReference type="ARBA" id="ARBA00022801"/>
    </source>
</evidence>
<dbReference type="InterPro" id="IPR023827">
    <property type="entry name" value="Peptidase_S8_Asp-AS"/>
</dbReference>
<dbReference type="PANTHER" id="PTHR43806">
    <property type="entry name" value="PEPTIDASE S8"/>
    <property type="match status" value="1"/>
</dbReference>
<evidence type="ECO:0000259" key="6">
    <source>
        <dbReference type="Pfam" id="PF00082"/>
    </source>
</evidence>
<dbReference type="InterPro" id="IPR050131">
    <property type="entry name" value="Peptidase_S8_subtilisin-like"/>
</dbReference>
<evidence type="ECO:0000256" key="4">
    <source>
        <dbReference type="ARBA" id="ARBA00022825"/>
    </source>
</evidence>
<accession>A0ABS4K3N2</accession>
<dbReference type="PIRSF" id="PIRSF037894">
    <property type="entry name" value="Subtilisin_rel_CspABC"/>
    <property type="match status" value="1"/>
</dbReference>
<protein>
    <submittedName>
        <fullName evidence="7">Subtilisin family serine protease</fullName>
    </submittedName>
</protein>
<keyword evidence="8" id="KW-1185">Reference proteome</keyword>
<comment type="caution">
    <text evidence="7">The sequence shown here is derived from an EMBL/GenBank/DDBJ whole genome shotgun (WGS) entry which is preliminary data.</text>
</comment>
<dbReference type="PROSITE" id="PS00136">
    <property type="entry name" value="SUBTILASE_ASP"/>
    <property type="match status" value="1"/>
</dbReference>